<protein>
    <submittedName>
        <fullName evidence="2">Uncharacterized protein</fullName>
    </submittedName>
</protein>
<reference evidence="2" key="1">
    <citation type="journal article" date="2017" name="Appl. Environ. Microbiol.">
        <title>Molecular characterization of an Endozoicomonas-like organism causing infection in king scallop Pecten maximus L.</title>
        <authorList>
            <person name="Cano I."/>
            <person name="van Aerle R."/>
            <person name="Ross S."/>
            <person name="Verner-Jeffreys D.W."/>
            <person name="Paley R.K."/>
            <person name="Rimmer G."/>
            <person name="Ryder D."/>
            <person name="Hooper P."/>
            <person name="Stone D."/>
            <person name="Feist S.W."/>
        </authorList>
    </citation>
    <scope>NUCLEOTIDE SEQUENCE</scope>
</reference>
<organism evidence="2">
    <name type="scientific">invertebrate metagenome</name>
    <dbReference type="NCBI Taxonomy" id="1711999"/>
    <lineage>
        <taxon>unclassified sequences</taxon>
        <taxon>metagenomes</taxon>
        <taxon>organismal metagenomes</taxon>
    </lineage>
</organism>
<evidence type="ECO:0000313" key="2">
    <source>
        <dbReference type="EMBL" id="PJE78486.1"/>
    </source>
</evidence>
<keyword evidence="1" id="KW-0812">Transmembrane</keyword>
<feature type="transmembrane region" description="Helical" evidence="1">
    <location>
        <begin position="7"/>
        <end position="27"/>
    </location>
</feature>
<sequence length="175" mass="18493">MKTMISLLVNGLLAIYLGTFGGISTAYSDEWHEMSSGDQDEPPIYSYPYSTPMIAGLVIASTAVVTTGSLDSDKRLHFGGSVVLGALGEVALRQLGIFSYNRWKRVGTAAALGTVPGIIKELSDSTFDGGDLAADIAGSMVGAVLADLMQGPIEMPLWSMDFSKESVSLSVVYPF</sequence>
<dbReference type="AlphaFoldDB" id="A0A2H9T5J3"/>
<feature type="transmembrane region" description="Helical" evidence="1">
    <location>
        <begin position="47"/>
        <end position="66"/>
    </location>
</feature>
<name>A0A2H9T5J3_9ZZZZ</name>
<dbReference type="EMBL" id="NSIT01000172">
    <property type="protein sequence ID" value="PJE78486.1"/>
    <property type="molecule type" value="Genomic_DNA"/>
</dbReference>
<gene>
    <name evidence="2" type="ORF">CI610_02578</name>
</gene>
<accession>A0A2H9T5J3</accession>
<proteinExistence type="predicted"/>
<evidence type="ECO:0000256" key="1">
    <source>
        <dbReference type="SAM" id="Phobius"/>
    </source>
</evidence>
<comment type="caution">
    <text evidence="2">The sequence shown here is derived from an EMBL/GenBank/DDBJ whole genome shotgun (WGS) entry which is preliminary data.</text>
</comment>
<keyword evidence="1" id="KW-0472">Membrane</keyword>
<keyword evidence="1" id="KW-1133">Transmembrane helix</keyword>